<evidence type="ECO:0000313" key="1">
    <source>
        <dbReference type="EMBL" id="KDQ10001.1"/>
    </source>
</evidence>
<proteinExistence type="predicted"/>
<dbReference type="Proteomes" id="UP000027195">
    <property type="component" value="Unassembled WGS sequence"/>
</dbReference>
<organism evidence="1 2">
    <name type="scientific">Botryobasidium botryosum (strain FD-172 SS1)</name>
    <dbReference type="NCBI Taxonomy" id="930990"/>
    <lineage>
        <taxon>Eukaryota</taxon>
        <taxon>Fungi</taxon>
        <taxon>Dikarya</taxon>
        <taxon>Basidiomycota</taxon>
        <taxon>Agaricomycotina</taxon>
        <taxon>Agaricomycetes</taxon>
        <taxon>Cantharellales</taxon>
        <taxon>Botryobasidiaceae</taxon>
        <taxon>Botryobasidium</taxon>
    </lineage>
</organism>
<dbReference type="EMBL" id="KL198072">
    <property type="protein sequence ID" value="KDQ10001.1"/>
    <property type="molecule type" value="Genomic_DNA"/>
</dbReference>
<keyword evidence="2" id="KW-1185">Reference proteome</keyword>
<dbReference type="InParanoid" id="A0A067MEJ4"/>
<name>A0A067MEJ4_BOTB1</name>
<evidence type="ECO:0000313" key="2">
    <source>
        <dbReference type="Proteomes" id="UP000027195"/>
    </source>
</evidence>
<dbReference type="HOGENOM" id="CLU_1767763_0_0_1"/>
<reference evidence="2" key="1">
    <citation type="journal article" date="2014" name="Proc. Natl. Acad. Sci. U.S.A.">
        <title>Extensive sampling of basidiomycete genomes demonstrates inadequacy of the white-rot/brown-rot paradigm for wood decay fungi.</title>
        <authorList>
            <person name="Riley R."/>
            <person name="Salamov A.A."/>
            <person name="Brown D.W."/>
            <person name="Nagy L.G."/>
            <person name="Floudas D."/>
            <person name="Held B.W."/>
            <person name="Levasseur A."/>
            <person name="Lombard V."/>
            <person name="Morin E."/>
            <person name="Otillar R."/>
            <person name="Lindquist E.A."/>
            <person name="Sun H."/>
            <person name="LaButti K.M."/>
            <person name="Schmutz J."/>
            <person name="Jabbour D."/>
            <person name="Luo H."/>
            <person name="Baker S.E."/>
            <person name="Pisabarro A.G."/>
            <person name="Walton J.D."/>
            <person name="Blanchette R.A."/>
            <person name="Henrissat B."/>
            <person name="Martin F."/>
            <person name="Cullen D."/>
            <person name="Hibbett D.S."/>
            <person name="Grigoriev I.V."/>
        </authorList>
    </citation>
    <scope>NUCLEOTIDE SEQUENCE [LARGE SCALE GENOMIC DNA]</scope>
    <source>
        <strain evidence="2">FD-172 SS1</strain>
    </source>
</reference>
<dbReference type="AlphaFoldDB" id="A0A067MEJ4"/>
<gene>
    <name evidence="1" type="ORF">BOTBODRAFT_503755</name>
</gene>
<sequence length="147" mass="17126">MAKAAHLLVPFLRRHSQPTRLSYRVSCSLVELSVVYLPCLWASLGFPEIRTVFNPLRCDTWTTSTLSRLIFDARYSRPLDGSQWKQKYKHWLRYLLMDLSLAQGARLLLGRRCKRHPADTIPDRLLQGYEVISRSPCHSKVAYSRYS</sequence>
<protein>
    <submittedName>
        <fullName evidence="1">Uncharacterized protein</fullName>
    </submittedName>
</protein>
<accession>A0A067MEJ4</accession>